<comment type="caution">
    <text evidence="7">The sequence shown here is derived from an EMBL/GenBank/DDBJ whole genome shotgun (WGS) entry which is preliminary data.</text>
</comment>
<comment type="subcellular location">
    <subcellularLocation>
        <location evidence="1">Cell membrane</location>
        <topology evidence="1">Multi-pass membrane protein</topology>
    </subcellularLocation>
</comment>
<dbReference type="GO" id="GO:0005886">
    <property type="term" value="C:plasma membrane"/>
    <property type="evidence" value="ECO:0007669"/>
    <property type="project" value="UniProtKB-SubCell"/>
</dbReference>
<feature type="transmembrane region" description="Helical" evidence="6">
    <location>
        <begin position="119"/>
        <end position="140"/>
    </location>
</feature>
<feature type="transmembrane region" description="Helical" evidence="6">
    <location>
        <begin position="311"/>
        <end position="331"/>
    </location>
</feature>
<dbReference type="Pfam" id="PF03601">
    <property type="entry name" value="Cons_hypoth698"/>
    <property type="match status" value="1"/>
</dbReference>
<sequence length="332" mass="34357">MSGIRRLVPGLALLVVCGLIARWLAEFVPLGSPLVVVIGVSALIANAVGIPESAEPGVDTHGRWLEAGIVLMGASVGLERLIEAGGPVLLVVVTAVCVSIVSVEVLARFLLPVPEKLGSLLAAGSSICGVSAVAAVAASIDPDRRQVAYAAGTILLFDAVTLVVYPIVGRTLGLSDLVFGVWAGATMFSTGPVTAAGFAYSQPAGEWAVIVKLARNALIGAVAVGYATYYSRDGGSEAFTGMRLLRIWRTVPAFIVGFLALVVLATLGAFSSAQIAAMDRVSSWLFLVAFAGLGFRIDVREFFDVGMRPAAVVLAGLFVVSTSVLLVLRAVF</sequence>
<feature type="transmembrane region" description="Helical" evidence="6">
    <location>
        <begin position="251"/>
        <end position="275"/>
    </location>
</feature>
<feature type="transmembrane region" description="Helical" evidence="6">
    <location>
        <begin position="177"/>
        <end position="201"/>
    </location>
</feature>
<evidence type="ECO:0000256" key="4">
    <source>
        <dbReference type="ARBA" id="ARBA00022989"/>
    </source>
</evidence>
<feature type="transmembrane region" description="Helical" evidence="6">
    <location>
        <begin position="207"/>
        <end position="230"/>
    </location>
</feature>
<accession>A0ABD5URT1</accession>
<evidence type="ECO:0000256" key="3">
    <source>
        <dbReference type="ARBA" id="ARBA00022692"/>
    </source>
</evidence>
<evidence type="ECO:0000256" key="1">
    <source>
        <dbReference type="ARBA" id="ARBA00004651"/>
    </source>
</evidence>
<evidence type="ECO:0000256" key="2">
    <source>
        <dbReference type="ARBA" id="ARBA00022475"/>
    </source>
</evidence>
<evidence type="ECO:0000256" key="6">
    <source>
        <dbReference type="SAM" id="Phobius"/>
    </source>
</evidence>
<feature type="transmembrane region" description="Helical" evidence="6">
    <location>
        <begin position="281"/>
        <end position="299"/>
    </location>
</feature>
<gene>
    <name evidence="7" type="ORF">ACFQE9_04405</name>
</gene>
<dbReference type="RefSeq" id="WP_379740895.1">
    <property type="nucleotide sequence ID" value="NZ_JBHSVN010000001.1"/>
</dbReference>
<evidence type="ECO:0000313" key="7">
    <source>
        <dbReference type="EMBL" id="MFC6891858.1"/>
    </source>
</evidence>
<keyword evidence="2" id="KW-1003">Cell membrane</keyword>
<dbReference type="AlphaFoldDB" id="A0ABD5URT1"/>
<feature type="transmembrane region" description="Helical" evidence="6">
    <location>
        <begin position="31"/>
        <end position="50"/>
    </location>
</feature>
<evidence type="ECO:0000313" key="8">
    <source>
        <dbReference type="Proteomes" id="UP001596296"/>
    </source>
</evidence>
<dbReference type="Proteomes" id="UP001596296">
    <property type="component" value="Unassembled WGS sequence"/>
</dbReference>
<keyword evidence="4 6" id="KW-1133">Transmembrane helix</keyword>
<dbReference type="PANTHER" id="PTHR30106:SF1">
    <property type="entry name" value="UPF0324 MEMBRANE PROTEIN FN0533"/>
    <property type="match status" value="1"/>
</dbReference>
<protein>
    <submittedName>
        <fullName evidence="7">YeiH family protein</fullName>
    </submittedName>
</protein>
<proteinExistence type="predicted"/>
<organism evidence="7 8">
    <name type="scientific">Halopenitus salinus</name>
    <dbReference type="NCBI Taxonomy" id="1198295"/>
    <lineage>
        <taxon>Archaea</taxon>
        <taxon>Methanobacteriati</taxon>
        <taxon>Methanobacteriota</taxon>
        <taxon>Stenosarchaea group</taxon>
        <taxon>Halobacteria</taxon>
        <taxon>Halobacteriales</taxon>
        <taxon>Haloferacaceae</taxon>
        <taxon>Halopenitus</taxon>
    </lineage>
</organism>
<dbReference type="EMBL" id="JBHSXL010000003">
    <property type="protein sequence ID" value="MFC6891858.1"/>
    <property type="molecule type" value="Genomic_DNA"/>
</dbReference>
<keyword evidence="3 6" id="KW-0812">Transmembrane</keyword>
<keyword evidence="5 6" id="KW-0472">Membrane</keyword>
<evidence type="ECO:0000256" key="5">
    <source>
        <dbReference type="ARBA" id="ARBA00023136"/>
    </source>
</evidence>
<feature type="transmembrane region" description="Helical" evidence="6">
    <location>
        <begin position="88"/>
        <end position="107"/>
    </location>
</feature>
<keyword evidence="8" id="KW-1185">Reference proteome</keyword>
<feature type="transmembrane region" description="Helical" evidence="6">
    <location>
        <begin position="7"/>
        <end position="25"/>
    </location>
</feature>
<name>A0ABD5URT1_9EURY</name>
<dbReference type="InterPro" id="IPR018383">
    <property type="entry name" value="UPF0324_pro"/>
</dbReference>
<feature type="transmembrane region" description="Helical" evidence="6">
    <location>
        <begin position="146"/>
        <end position="165"/>
    </location>
</feature>
<reference evidence="7 8" key="1">
    <citation type="journal article" date="2019" name="Int. J. Syst. Evol. Microbiol.">
        <title>The Global Catalogue of Microorganisms (GCM) 10K type strain sequencing project: providing services to taxonomists for standard genome sequencing and annotation.</title>
        <authorList>
            <consortium name="The Broad Institute Genomics Platform"/>
            <consortium name="The Broad Institute Genome Sequencing Center for Infectious Disease"/>
            <person name="Wu L."/>
            <person name="Ma J."/>
        </authorList>
    </citation>
    <scope>NUCLEOTIDE SEQUENCE [LARGE SCALE GENOMIC DNA]</scope>
    <source>
        <strain evidence="7 8">SKJ47</strain>
    </source>
</reference>
<dbReference type="PANTHER" id="PTHR30106">
    <property type="entry name" value="INNER MEMBRANE PROTEIN YEIH-RELATED"/>
    <property type="match status" value="1"/>
</dbReference>